<feature type="region of interest" description="Disordered" evidence="10">
    <location>
        <begin position="919"/>
        <end position="946"/>
    </location>
</feature>
<dbReference type="Gene3D" id="1.10.268.10">
    <property type="entry name" value="Topoisomerase, domain 3"/>
    <property type="match status" value="1"/>
</dbReference>
<dbReference type="Gene3D" id="3.90.199.10">
    <property type="entry name" value="Topoisomerase II, domain 5"/>
    <property type="match status" value="1"/>
</dbReference>
<evidence type="ECO:0000256" key="7">
    <source>
        <dbReference type="ARBA" id="ARBA00023235"/>
    </source>
</evidence>
<dbReference type="NCBIfam" id="NF004043">
    <property type="entry name" value="PRK05560.1"/>
    <property type="match status" value="1"/>
</dbReference>
<keyword evidence="4 8" id="KW-0067">ATP-binding</keyword>
<dbReference type="EC" id="5.6.2.2" evidence="8"/>
<dbReference type="PROSITE" id="PS52040">
    <property type="entry name" value="TOPO_IIA"/>
    <property type="match status" value="1"/>
</dbReference>
<organism evidence="12 13">
    <name type="scientific">Qipengyuania gelatinilytica</name>
    <dbReference type="NCBI Taxonomy" id="2867231"/>
    <lineage>
        <taxon>Bacteria</taxon>
        <taxon>Pseudomonadati</taxon>
        <taxon>Pseudomonadota</taxon>
        <taxon>Alphaproteobacteria</taxon>
        <taxon>Sphingomonadales</taxon>
        <taxon>Erythrobacteraceae</taxon>
        <taxon>Qipengyuania</taxon>
    </lineage>
</organism>
<keyword evidence="7 8" id="KW-0413">Isomerase</keyword>
<dbReference type="SUPFAM" id="SSF101904">
    <property type="entry name" value="GyrA/ParC C-terminal domain-like"/>
    <property type="match status" value="1"/>
</dbReference>
<feature type="short sequence motif" description="GyrA-box" evidence="8">
    <location>
        <begin position="562"/>
        <end position="568"/>
    </location>
</feature>
<dbReference type="SUPFAM" id="SSF56719">
    <property type="entry name" value="Type II DNA topoisomerase"/>
    <property type="match status" value="1"/>
</dbReference>
<name>A0ABX9A2B0_9SPHN</name>
<evidence type="ECO:0000256" key="5">
    <source>
        <dbReference type="ARBA" id="ARBA00023029"/>
    </source>
</evidence>
<dbReference type="EMBL" id="CP081294">
    <property type="protein sequence ID" value="QZD95405.1"/>
    <property type="molecule type" value="Genomic_DNA"/>
</dbReference>
<dbReference type="InterPro" id="IPR013758">
    <property type="entry name" value="Topo_IIA_A/C_ab"/>
</dbReference>
<dbReference type="Gene3D" id="3.30.1360.40">
    <property type="match status" value="1"/>
</dbReference>
<dbReference type="InterPro" id="IPR013757">
    <property type="entry name" value="Topo_IIA_A_a_sf"/>
</dbReference>
<keyword evidence="8" id="KW-0963">Cytoplasm</keyword>
<keyword evidence="13" id="KW-1185">Reference proteome</keyword>
<evidence type="ECO:0000256" key="6">
    <source>
        <dbReference type="ARBA" id="ARBA00023125"/>
    </source>
</evidence>
<comment type="catalytic activity">
    <reaction evidence="1 8 9">
        <text>ATP-dependent breakage, passage and rejoining of double-stranded DNA.</text>
        <dbReference type="EC" id="5.6.2.2"/>
    </reaction>
</comment>
<dbReference type="NCBIfam" id="TIGR01063">
    <property type="entry name" value="gyrA"/>
    <property type="match status" value="1"/>
</dbReference>
<evidence type="ECO:0000259" key="11">
    <source>
        <dbReference type="PROSITE" id="PS52040"/>
    </source>
</evidence>
<comment type="subunit">
    <text evidence="8">Heterotetramer, composed of two GyrA and two GyrB chains. In the heterotetramer, GyrA contains the active site tyrosine that forms a transient covalent intermediate with DNA, while GyrB binds cofactors and catalyzes ATP hydrolysis.</text>
</comment>
<dbReference type="Proteomes" id="UP000824321">
    <property type="component" value="Chromosome"/>
</dbReference>
<evidence type="ECO:0000313" key="13">
    <source>
        <dbReference type="Proteomes" id="UP000824321"/>
    </source>
</evidence>
<keyword evidence="6 8" id="KW-0238">DNA-binding</keyword>
<evidence type="ECO:0000256" key="4">
    <source>
        <dbReference type="ARBA" id="ARBA00022840"/>
    </source>
</evidence>
<comment type="miscellaneous">
    <text evidence="8">Few gyrases are as efficient as E.coli at forming negative supercoils. Not all organisms have 2 type II topoisomerases; in organisms with a single type II topoisomerase this enzyme also has to decatenate newly replicated chromosomes.</text>
</comment>
<dbReference type="InterPro" id="IPR050220">
    <property type="entry name" value="Type_II_DNA_Topoisomerases"/>
</dbReference>
<gene>
    <name evidence="8 12" type="primary">gyrA</name>
    <name evidence="12" type="ORF">K3136_01360</name>
</gene>
<protein>
    <recommendedName>
        <fullName evidence="8">DNA gyrase subunit A</fullName>
        <ecNumber evidence="8">5.6.2.2</ecNumber>
    </recommendedName>
</protein>
<dbReference type="InterPro" id="IPR013760">
    <property type="entry name" value="Topo_IIA-like_dom_sf"/>
</dbReference>
<dbReference type="InterPro" id="IPR005743">
    <property type="entry name" value="GyrA"/>
</dbReference>
<dbReference type="InterPro" id="IPR035516">
    <property type="entry name" value="Gyrase/topoIV_suA_C"/>
</dbReference>
<dbReference type="GO" id="GO:0003918">
    <property type="term" value="F:DNA topoisomerase type II (double strand cut, ATP-hydrolyzing) activity"/>
    <property type="evidence" value="ECO:0007669"/>
    <property type="project" value="UniProtKB-EC"/>
</dbReference>
<dbReference type="InterPro" id="IPR002205">
    <property type="entry name" value="Topo_IIA_dom_A"/>
</dbReference>
<feature type="compositionally biased region" description="Basic and acidic residues" evidence="10">
    <location>
        <begin position="934"/>
        <end position="946"/>
    </location>
</feature>
<comment type="subcellular location">
    <subcellularLocation>
        <location evidence="8">Cytoplasm</location>
    </subcellularLocation>
</comment>
<dbReference type="InterPro" id="IPR006691">
    <property type="entry name" value="GyrA/parC_rep"/>
</dbReference>
<feature type="active site" description="O-(5'-phospho-DNA)-tyrosine intermediate" evidence="8 9">
    <location>
        <position position="132"/>
    </location>
</feature>
<evidence type="ECO:0000256" key="9">
    <source>
        <dbReference type="PROSITE-ProRule" id="PRU01384"/>
    </source>
</evidence>
<dbReference type="Gene3D" id="2.120.10.90">
    <property type="entry name" value="DNA gyrase/topoisomerase IV, subunit A, C-terminal"/>
    <property type="match status" value="1"/>
</dbReference>
<evidence type="ECO:0000256" key="8">
    <source>
        <dbReference type="HAMAP-Rule" id="MF_01897"/>
    </source>
</evidence>
<proteinExistence type="inferred from homology"/>
<dbReference type="PANTHER" id="PTHR43493">
    <property type="entry name" value="DNA GYRASE/TOPOISOMERASE SUBUNIT A"/>
    <property type="match status" value="1"/>
</dbReference>
<evidence type="ECO:0000256" key="10">
    <source>
        <dbReference type="SAM" id="MobiDB-lite"/>
    </source>
</evidence>
<dbReference type="PANTHER" id="PTHR43493:SF5">
    <property type="entry name" value="DNA GYRASE SUBUNIT A, CHLOROPLASTIC_MITOCHONDRIAL"/>
    <property type="match status" value="1"/>
</dbReference>
<evidence type="ECO:0000256" key="2">
    <source>
        <dbReference type="ARBA" id="ARBA00008263"/>
    </source>
</evidence>
<dbReference type="Pfam" id="PF00521">
    <property type="entry name" value="DNA_topoisoIV"/>
    <property type="match status" value="1"/>
</dbReference>
<comment type="function">
    <text evidence="8">A type II topoisomerase that negatively supercoils closed circular double-stranded (ds) DNA in an ATP-dependent manner to modulate DNA topology and maintain chromosomes in an underwound state. Negative supercoiling favors strand separation, and DNA replication, transcription, recombination and repair, all of which involve strand separation. Also able to catalyze the interconversion of other topological isomers of dsDNA rings, including catenanes and knotted rings. Type II topoisomerases break and join 2 DNA strands simultaneously in an ATP-dependent manner.</text>
</comment>
<dbReference type="RefSeq" id="WP_221431144.1">
    <property type="nucleotide sequence ID" value="NZ_CP081294.1"/>
</dbReference>
<comment type="similarity">
    <text evidence="2 8">Belongs to the type II topoisomerase GyrA/ParC subunit family.</text>
</comment>
<dbReference type="CDD" id="cd00187">
    <property type="entry name" value="TOP4c"/>
    <property type="match status" value="1"/>
</dbReference>
<evidence type="ECO:0000256" key="3">
    <source>
        <dbReference type="ARBA" id="ARBA00022741"/>
    </source>
</evidence>
<keyword evidence="5 8" id="KW-0799">Topoisomerase</keyword>
<keyword evidence="3 8" id="KW-0547">Nucleotide-binding</keyword>
<dbReference type="SMART" id="SM00434">
    <property type="entry name" value="TOP4c"/>
    <property type="match status" value="1"/>
</dbReference>
<evidence type="ECO:0000313" key="12">
    <source>
        <dbReference type="EMBL" id="QZD95405.1"/>
    </source>
</evidence>
<dbReference type="Pfam" id="PF03989">
    <property type="entry name" value="DNA_gyraseA_C"/>
    <property type="match status" value="6"/>
</dbReference>
<feature type="domain" description="Topo IIA-type catalytic" evidence="11">
    <location>
        <begin position="44"/>
        <end position="535"/>
    </location>
</feature>
<dbReference type="HAMAP" id="MF_01897">
    <property type="entry name" value="GyrA"/>
    <property type="match status" value="1"/>
</dbReference>
<reference evidence="12 13" key="1">
    <citation type="submission" date="2021-08" db="EMBL/GenBank/DDBJ databases">
        <title>Comparative Genomics Analysis of the Genus Qipengyuania Reveals Extensive Genetic Diversity and Metabolic Versatility, Including the Description of Fifteen Novel Species.</title>
        <authorList>
            <person name="Liu Y."/>
        </authorList>
    </citation>
    <scope>NUCLEOTIDE SEQUENCE [LARGE SCALE GENOMIC DNA]</scope>
    <source>
        <strain evidence="12 13">1NDH1</strain>
    </source>
</reference>
<sequence>MADETDLIDTPPPGGEEHTRIDIVDEMKTSYLDYAMSVIVSRALPDVRDGLKPVHRRILFASNEGGFVAGRPFRKSAKIVGDVMGNYHPHGDAAIYDALARMTQDWSLRVPLIDGQGNFGSMDPDPPASMRYTEARLARVANSLLDDLDKDTVDFADNYDGSRREPTVLPARFPNLLVNGAGGIAVGMATNIPPHNLGEVIDGCFAYMDNPAITSEELFEIIPGPDFPTAPLILGKSGARAAYTTGRGSILMRARHEIEERRGDRKSIVLTSIPFQVGKSGLVEKIAEAAKDKRIEGISDIRDESSRQGVRVVVDLKRDASPEVVLNQIWRYTPAQSSFPANMLAISGGRPEVLTLREFIQAFITFREEVITRRTKYELNKARDRAHILLGLVVAVSNLDEVVAMIRSAPTPSEARARLLAKEWPIGDIAKYIALVEAIEPNAEQEGGTYRLSERQVKAILDLRLHRLTALGRDEIGDELKELSLSIEEYLSILADRVKLYGVMRGELEEIRAAYATPRVSEIAPAWDGIEDEDLIEREEMVVTVTHGGYIKRTPLDTFRAQARGGKGRSGMATKDEDAVVEMFVTSTHNPVLFFTNTGRVYRMKVWKLPEGGPQTKGRPMVNLLPLGDDERVTNVLALPEDENEWANLNIVFATEQGMVRRNSMDAFTNVPSNGKYAMGFVEGSGDRLIGVELLNEQQEIFLASDSGKAIRFSATDARETKSRTGIGVRGMKLKDGQKVVSMAVLDAGERDTEVRDAYLRAADWKNNENEHTLDAEKVAEMEEGEEFILTLTANGYGKISSAYEYRTIGRGGMGLTNIGEPSSNPDRNGPVVASFPVKHGSQLMLVTDQAKLIRLPIHFRHMVEGGFENHEGYSISGRGSSGVRIFNVAKGEQIVGAALIDETEEPENEAEELVQDEIAARGGLNQTTPHTTAHSDKNIDGEPGG</sequence>
<evidence type="ECO:0000256" key="1">
    <source>
        <dbReference type="ARBA" id="ARBA00000185"/>
    </source>
</evidence>
<accession>A0ABX9A2B0</accession>
<dbReference type="NCBIfam" id="NF004044">
    <property type="entry name" value="PRK05561.1"/>
    <property type="match status" value="1"/>
</dbReference>